<dbReference type="InterPro" id="IPR000488">
    <property type="entry name" value="Death_dom"/>
</dbReference>
<organism evidence="13 14">
    <name type="scientific">Rotaria magnacalcarata</name>
    <dbReference type="NCBI Taxonomy" id="392030"/>
    <lineage>
        <taxon>Eukaryota</taxon>
        <taxon>Metazoa</taxon>
        <taxon>Spiralia</taxon>
        <taxon>Gnathifera</taxon>
        <taxon>Rotifera</taxon>
        <taxon>Eurotatoria</taxon>
        <taxon>Bdelloidea</taxon>
        <taxon>Philodinida</taxon>
        <taxon>Philodinidae</taxon>
        <taxon>Rotaria</taxon>
    </lineage>
</organism>
<accession>A0A816N028</accession>
<dbReference type="InterPro" id="IPR003591">
    <property type="entry name" value="Leu-rich_rpt_typical-subtyp"/>
</dbReference>
<keyword evidence="8" id="KW-0472">Membrane</keyword>
<keyword evidence="5" id="KW-0732">Signal</keyword>
<dbReference type="Pfam" id="PF23598">
    <property type="entry name" value="LRR_14"/>
    <property type="match status" value="1"/>
</dbReference>
<dbReference type="GO" id="GO:0012505">
    <property type="term" value="C:endomembrane system"/>
    <property type="evidence" value="ECO:0007669"/>
    <property type="project" value="UniProtKB-SubCell"/>
</dbReference>
<dbReference type="Pfam" id="PF00560">
    <property type="entry name" value="LRR_1"/>
    <property type="match status" value="1"/>
</dbReference>
<dbReference type="SMART" id="SM00364">
    <property type="entry name" value="LRR_BAC"/>
    <property type="match status" value="10"/>
</dbReference>
<keyword evidence="3" id="KW-0433">Leucine-rich repeat</keyword>
<evidence type="ECO:0000256" key="10">
    <source>
        <dbReference type="ARBA" id="ARBA00023180"/>
    </source>
</evidence>
<evidence type="ECO:0000259" key="12">
    <source>
        <dbReference type="PROSITE" id="PS50017"/>
    </source>
</evidence>
<evidence type="ECO:0000313" key="14">
    <source>
        <dbReference type="Proteomes" id="UP000663856"/>
    </source>
</evidence>
<keyword evidence="6" id="KW-0677">Repeat</keyword>
<evidence type="ECO:0000256" key="4">
    <source>
        <dbReference type="ARBA" id="ARBA00022692"/>
    </source>
</evidence>
<evidence type="ECO:0000256" key="3">
    <source>
        <dbReference type="ARBA" id="ARBA00022614"/>
    </source>
</evidence>
<dbReference type="PRINTS" id="PR00019">
    <property type="entry name" value="LEURICHRPT"/>
</dbReference>
<dbReference type="InterPro" id="IPR011029">
    <property type="entry name" value="DEATH-like_dom_sf"/>
</dbReference>
<dbReference type="Pfam" id="PF13855">
    <property type="entry name" value="LRR_8"/>
    <property type="match status" value="3"/>
</dbReference>
<evidence type="ECO:0000256" key="6">
    <source>
        <dbReference type="ARBA" id="ARBA00022737"/>
    </source>
</evidence>
<dbReference type="PROSITE" id="PS51450">
    <property type="entry name" value="LRR"/>
    <property type="match status" value="9"/>
</dbReference>
<keyword evidence="4" id="KW-0812">Transmembrane</keyword>
<dbReference type="GO" id="GO:0005886">
    <property type="term" value="C:plasma membrane"/>
    <property type="evidence" value="ECO:0007669"/>
    <property type="project" value="UniProtKB-SubCell"/>
</dbReference>
<evidence type="ECO:0000256" key="8">
    <source>
        <dbReference type="ARBA" id="ARBA00023136"/>
    </source>
</evidence>
<name>A0A816N028_9BILA</name>
<dbReference type="SMART" id="SM00365">
    <property type="entry name" value="LRR_SD22"/>
    <property type="match status" value="7"/>
</dbReference>
<sequence>METQIVSAVDESEINKKRMNSTDNILQLNDYISVHRHDGSDRHFLNLDRCLRQPYTINNVSNNETIAGISLMYNYLIQMPTFVSDYTNLVELNGSHNELSDSEFILYRSLDDNELTESYWDEFFKINSNYPRPENPYIVNREHCRTNEQTKGLSANTANIEKHSKVRTYFNYNYRYFALYLISVDIIIIQPSTPSPNKQIPRPLVHPFLERINLSFNHIRFLPTNIHYLRFLHTLNLSNNYLKELPPNIGFLEQLNTLTLDHNYLEILPTTFSRLTQLQALDLSYNSLQSIDSIKNFLHLKHFSIDSNPLRIFPMLLHTCSNLEDLSFSNTQLKQINNLTLEIFNQFSKLKKLDLSKNNFNDDFLASSIQPFDYLEELHIQHNQFTTIFSLLSTAKSLRLLDLSYNSLEHIPQCTNSNLEILHLSHNKIELHPNECVYLKTIIELDLDHNQIEHIPNEFIQCVNLRSLNVAFNQLHAFPKIILQLRSLNKLVINHSKFQHLTTKDLFDKYFYRTINILNLSSNHLQTNLHELTGLKALTYLDLSHNQLHEIDDDFKLLSCLKILKLNNNKFPSFPSCLYEMSYGKDQKYIAETLMELYLNDNRIESIPEDIVHMTNLQTLDISNNQLMKFPEPLVYLEQLTSLIYSQQNGKHIGRLPADFINLCNLKKLDLSHNIFKDVPTMIYNLAKLEYLNMSYNLLSSIDNNRLKRLKNFKTLKLNGNNFASFSSTLYQLETLNMNENAMCLAPPNDFIDENYVSAASNLYVQIHDQHETNMFEIYQQIFIEHLTSYDIENLAKRFKLSETDMNNFRNNSTNLKRDNKIELLLNIWKEKRGSLANSDTLYRLAHLIGDTNLVRHMHRAYLLARNIRL</sequence>
<dbReference type="GO" id="GO:0007165">
    <property type="term" value="P:signal transduction"/>
    <property type="evidence" value="ECO:0007669"/>
    <property type="project" value="InterPro"/>
</dbReference>
<dbReference type="Proteomes" id="UP000663856">
    <property type="component" value="Unassembled WGS sequence"/>
</dbReference>
<dbReference type="SUPFAM" id="SSF52058">
    <property type="entry name" value="L domain-like"/>
    <property type="match status" value="2"/>
</dbReference>
<dbReference type="PANTHER" id="PTHR48052">
    <property type="entry name" value="UNNAMED PRODUCT"/>
    <property type="match status" value="1"/>
</dbReference>
<dbReference type="PANTHER" id="PTHR48052:SF8">
    <property type="entry name" value="LRR RECEPTOR-LIKE SERINE_THREONINE-PROTEIN KINASE FLS2"/>
    <property type="match status" value="1"/>
</dbReference>
<evidence type="ECO:0000256" key="2">
    <source>
        <dbReference type="ARBA" id="ARBA00022475"/>
    </source>
</evidence>
<dbReference type="SMART" id="SM00369">
    <property type="entry name" value="LRR_TYP"/>
    <property type="match status" value="14"/>
</dbReference>
<reference evidence="13" key="1">
    <citation type="submission" date="2021-02" db="EMBL/GenBank/DDBJ databases">
        <authorList>
            <person name="Nowell W R."/>
        </authorList>
    </citation>
    <scope>NUCLEOTIDE SEQUENCE</scope>
</reference>
<dbReference type="SUPFAM" id="SSF47986">
    <property type="entry name" value="DEATH domain"/>
    <property type="match status" value="1"/>
</dbReference>
<evidence type="ECO:0000256" key="9">
    <source>
        <dbReference type="ARBA" id="ARBA00023170"/>
    </source>
</evidence>
<dbReference type="PROSITE" id="PS50017">
    <property type="entry name" value="DEATH_DOMAIN"/>
    <property type="match status" value="1"/>
</dbReference>
<feature type="domain" description="Death" evidence="12">
    <location>
        <begin position="791"/>
        <end position="862"/>
    </location>
</feature>
<dbReference type="InterPro" id="IPR055414">
    <property type="entry name" value="LRR_R13L4/SHOC2-like"/>
</dbReference>
<comment type="caution">
    <text evidence="13">The sequence shown here is derived from an EMBL/GenBank/DDBJ whole genome shotgun (WGS) entry which is preliminary data.</text>
</comment>
<keyword evidence="7" id="KW-1133">Transmembrane helix</keyword>
<proteinExistence type="predicted"/>
<dbReference type="EMBL" id="CAJNRF010001796">
    <property type="protein sequence ID" value="CAF2027651.1"/>
    <property type="molecule type" value="Genomic_DNA"/>
</dbReference>
<evidence type="ECO:0000313" key="13">
    <source>
        <dbReference type="EMBL" id="CAF2027651.1"/>
    </source>
</evidence>
<dbReference type="AlphaFoldDB" id="A0A816N028"/>
<keyword evidence="2" id="KW-1003">Cell membrane</keyword>
<keyword evidence="9" id="KW-0675">Receptor</keyword>
<comment type="subcellular location">
    <subcellularLocation>
        <location evidence="1">Cell membrane</location>
    </subcellularLocation>
    <subcellularLocation>
        <location evidence="11">Endomembrane system</location>
        <topology evidence="11">Single-pass membrane protein</topology>
    </subcellularLocation>
</comment>
<keyword evidence="10" id="KW-0325">Glycoprotein</keyword>
<evidence type="ECO:0000256" key="5">
    <source>
        <dbReference type="ARBA" id="ARBA00022729"/>
    </source>
</evidence>
<dbReference type="Gene3D" id="3.80.10.10">
    <property type="entry name" value="Ribonuclease Inhibitor"/>
    <property type="match status" value="6"/>
</dbReference>
<gene>
    <name evidence="13" type="ORF">WKI299_LOCUS6227</name>
</gene>
<protein>
    <recommendedName>
        <fullName evidence="12">Death domain-containing protein</fullName>
    </recommendedName>
</protein>
<evidence type="ECO:0000256" key="7">
    <source>
        <dbReference type="ARBA" id="ARBA00022989"/>
    </source>
</evidence>
<dbReference type="InterPro" id="IPR032675">
    <property type="entry name" value="LRR_dom_sf"/>
</dbReference>
<evidence type="ECO:0000256" key="11">
    <source>
        <dbReference type="ARBA" id="ARBA00037847"/>
    </source>
</evidence>
<evidence type="ECO:0000256" key="1">
    <source>
        <dbReference type="ARBA" id="ARBA00004236"/>
    </source>
</evidence>
<dbReference type="InterPro" id="IPR001611">
    <property type="entry name" value="Leu-rich_rpt"/>
</dbReference>